<accession>N1PDV4</accession>
<feature type="compositionally biased region" description="Polar residues" evidence="1">
    <location>
        <begin position="18"/>
        <end position="27"/>
    </location>
</feature>
<evidence type="ECO:0000256" key="1">
    <source>
        <dbReference type="SAM" id="MobiDB-lite"/>
    </source>
</evidence>
<sequence length="183" mass="19984">MSAKTEGDRLSEPVSAAQDANSSSQGSDRCCLVNPDYSSHSRWPAPVSSKTSRIPLARSKATVNCGSEAMDLVGLTRGMSREEKALYLNKILDDVRTIAASDPELGLSLKNTRTRDDERFEMFAKYKGPDKKTLSFLTDLEAGNVGFWNWVWGEVPLLSGNNDPLALMVKSYMCAAAARNDDG</sequence>
<gene>
    <name evidence="2" type="ORF">DOTSEDRAFT_82570</name>
</gene>
<dbReference type="Proteomes" id="UP000016933">
    <property type="component" value="Unassembled WGS sequence"/>
</dbReference>
<dbReference type="AlphaFoldDB" id="N1PDV4"/>
<name>N1PDV4_DOTSN</name>
<evidence type="ECO:0000313" key="2">
    <source>
        <dbReference type="EMBL" id="EME39750.1"/>
    </source>
</evidence>
<dbReference type="EMBL" id="KB446544">
    <property type="protein sequence ID" value="EME39750.1"/>
    <property type="molecule type" value="Genomic_DNA"/>
</dbReference>
<keyword evidence="3" id="KW-1185">Reference proteome</keyword>
<organism evidence="2 3">
    <name type="scientific">Dothistroma septosporum (strain NZE10 / CBS 128990)</name>
    <name type="common">Red band needle blight fungus</name>
    <name type="synonym">Mycosphaerella pini</name>
    <dbReference type="NCBI Taxonomy" id="675120"/>
    <lineage>
        <taxon>Eukaryota</taxon>
        <taxon>Fungi</taxon>
        <taxon>Dikarya</taxon>
        <taxon>Ascomycota</taxon>
        <taxon>Pezizomycotina</taxon>
        <taxon>Dothideomycetes</taxon>
        <taxon>Dothideomycetidae</taxon>
        <taxon>Mycosphaerellales</taxon>
        <taxon>Mycosphaerellaceae</taxon>
        <taxon>Dothistroma</taxon>
    </lineage>
</organism>
<reference evidence="2 3" key="2">
    <citation type="journal article" date="2012" name="PLoS Pathog.">
        <title>Diverse lifestyles and strategies of plant pathogenesis encoded in the genomes of eighteen Dothideomycetes fungi.</title>
        <authorList>
            <person name="Ohm R.A."/>
            <person name="Feau N."/>
            <person name="Henrissat B."/>
            <person name="Schoch C.L."/>
            <person name="Horwitz B.A."/>
            <person name="Barry K.W."/>
            <person name="Condon B.J."/>
            <person name="Copeland A.C."/>
            <person name="Dhillon B."/>
            <person name="Glaser F."/>
            <person name="Hesse C.N."/>
            <person name="Kosti I."/>
            <person name="LaButti K."/>
            <person name="Lindquist E.A."/>
            <person name="Lucas S."/>
            <person name="Salamov A.A."/>
            <person name="Bradshaw R.E."/>
            <person name="Ciuffetti L."/>
            <person name="Hamelin R.C."/>
            <person name="Kema G.H.J."/>
            <person name="Lawrence C."/>
            <person name="Scott J.A."/>
            <person name="Spatafora J.W."/>
            <person name="Turgeon B.G."/>
            <person name="de Wit P.J.G.M."/>
            <person name="Zhong S."/>
            <person name="Goodwin S.B."/>
            <person name="Grigoriev I.V."/>
        </authorList>
    </citation>
    <scope>NUCLEOTIDE SEQUENCE [LARGE SCALE GENOMIC DNA]</scope>
    <source>
        <strain evidence="3">NZE10 / CBS 128990</strain>
    </source>
</reference>
<evidence type="ECO:0000313" key="3">
    <source>
        <dbReference type="Proteomes" id="UP000016933"/>
    </source>
</evidence>
<dbReference type="HOGENOM" id="CLU_1475140_0_0_1"/>
<feature type="compositionally biased region" description="Basic and acidic residues" evidence="1">
    <location>
        <begin position="1"/>
        <end position="11"/>
    </location>
</feature>
<protein>
    <submittedName>
        <fullName evidence="2">Uncharacterized protein</fullName>
    </submittedName>
</protein>
<feature type="region of interest" description="Disordered" evidence="1">
    <location>
        <begin position="1"/>
        <end position="31"/>
    </location>
</feature>
<reference evidence="3" key="1">
    <citation type="journal article" date="2012" name="PLoS Genet.">
        <title>The genomes of the fungal plant pathogens Cladosporium fulvum and Dothistroma septosporum reveal adaptation to different hosts and lifestyles but also signatures of common ancestry.</title>
        <authorList>
            <person name="de Wit P.J.G.M."/>
            <person name="van der Burgt A."/>
            <person name="Oekmen B."/>
            <person name="Stergiopoulos I."/>
            <person name="Abd-Elsalam K.A."/>
            <person name="Aerts A.L."/>
            <person name="Bahkali A.H."/>
            <person name="Beenen H.G."/>
            <person name="Chettri P."/>
            <person name="Cox M.P."/>
            <person name="Datema E."/>
            <person name="de Vries R.P."/>
            <person name="Dhillon B."/>
            <person name="Ganley A.R."/>
            <person name="Griffiths S.A."/>
            <person name="Guo Y."/>
            <person name="Hamelin R.C."/>
            <person name="Henrissat B."/>
            <person name="Kabir M.S."/>
            <person name="Jashni M.K."/>
            <person name="Kema G."/>
            <person name="Klaubauf S."/>
            <person name="Lapidus A."/>
            <person name="Levasseur A."/>
            <person name="Lindquist E."/>
            <person name="Mehrabi R."/>
            <person name="Ohm R.A."/>
            <person name="Owen T.J."/>
            <person name="Salamov A."/>
            <person name="Schwelm A."/>
            <person name="Schijlen E."/>
            <person name="Sun H."/>
            <person name="van den Burg H.A."/>
            <person name="van Ham R.C.H.J."/>
            <person name="Zhang S."/>
            <person name="Goodwin S.B."/>
            <person name="Grigoriev I.V."/>
            <person name="Collemare J."/>
            <person name="Bradshaw R.E."/>
        </authorList>
    </citation>
    <scope>NUCLEOTIDE SEQUENCE [LARGE SCALE GENOMIC DNA]</scope>
    <source>
        <strain evidence="3">NZE10 / CBS 128990</strain>
    </source>
</reference>
<proteinExistence type="predicted"/>